<evidence type="ECO:0000313" key="1">
    <source>
        <dbReference type="EMBL" id="MBE6269676.1"/>
    </source>
</evidence>
<dbReference type="EMBL" id="SUYC01000001">
    <property type="protein sequence ID" value="MBE6269676.1"/>
    <property type="molecule type" value="Genomic_DNA"/>
</dbReference>
<protein>
    <submittedName>
        <fullName evidence="1">Uncharacterized protein</fullName>
    </submittedName>
</protein>
<evidence type="ECO:0000313" key="2">
    <source>
        <dbReference type="Proteomes" id="UP000806522"/>
    </source>
</evidence>
<sequence length="137" mass="16304">MMEIRKIEKSDLVLFPRLQRPGLKPKYVAFESFKAELKHIEGHGSYWLLYQQDKPHLVVHVQLPKSEAEFDNILGWCLGQNKWCDYIEGDLSFICVIAGYNAEELTPKYPDFFKERVYALYDSVYWWYKYGKALLKQ</sequence>
<accession>A0A9D5NY81</accession>
<comment type="caution">
    <text evidence="1">The sequence shown here is derived from an EMBL/GenBank/DDBJ whole genome shotgun (WGS) entry which is preliminary data.</text>
</comment>
<gene>
    <name evidence="1" type="ORF">E7101_01840</name>
</gene>
<name>A0A9D5NY81_XYLRU</name>
<dbReference type="AlphaFoldDB" id="A0A9D5NY81"/>
<proteinExistence type="predicted"/>
<organism evidence="1 2">
    <name type="scientific">Xylanibacter ruminicola</name>
    <name type="common">Prevotella ruminicola</name>
    <dbReference type="NCBI Taxonomy" id="839"/>
    <lineage>
        <taxon>Bacteria</taxon>
        <taxon>Pseudomonadati</taxon>
        <taxon>Bacteroidota</taxon>
        <taxon>Bacteroidia</taxon>
        <taxon>Bacteroidales</taxon>
        <taxon>Prevotellaceae</taxon>
        <taxon>Xylanibacter</taxon>
    </lineage>
</organism>
<dbReference type="Proteomes" id="UP000806522">
    <property type="component" value="Unassembled WGS sequence"/>
</dbReference>
<reference evidence="1" key="1">
    <citation type="submission" date="2019-04" db="EMBL/GenBank/DDBJ databases">
        <title>Evolution of Biomass-Degrading Anaerobic Consortia Revealed by Metagenomics.</title>
        <authorList>
            <person name="Peng X."/>
        </authorList>
    </citation>
    <scope>NUCLEOTIDE SEQUENCE</scope>
    <source>
        <strain evidence="1">SIG140</strain>
    </source>
</reference>